<proteinExistence type="predicted"/>
<gene>
    <name evidence="1" type="ORF">DSM107010_41420</name>
</gene>
<organism evidence="1 2">
    <name type="scientific">Chroococcidiopsis cubana SAG 39.79</name>
    <dbReference type="NCBI Taxonomy" id="388085"/>
    <lineage>
        <taxon>Bacteria</taxon>
        <taxon>Bacillati</taxon>
        <taxon>Cyanobacteriota</taxon>
        <taxon>Cyanophyceae</taxon>
        <taxon>Chroococcidiopsidales</taxon>
        <taxon>Chroococcidiopsidaceae</taxon>
        <taxon>Chroococcidiopsis</taxon>
    </lineage>
</organism>
<reference evidence="1 2" key="1">
    <citation type="journal article" date="2019" name="Genome Biol. Evol.">
        <title>Day and night: Metabolic profiles and evolutionary relationships of six axenic non-marine cyanobacteria.</title>
        <authorList>
            <person name="Will S.E."/>
            <person name="Henke P."/>
            <person name="Boedeker C."/>
            <person name="Huang S."/>
            <person name="Brinkmann H."/>
            <person name="Rohde M."/>
            <person name="Jarek M."/>
            <person name="Friedl T."/>
            <person name="Seufert S."/>
            <person name="Schumacher M."/>
            <person name="Overmann J."/>
            <person name="Neumann-Schaal M."/>
            <person name="Petersen J."/>
        </authorList>
    </citation>
    <scope>NUCLEOTIDE SEQUENCE [LARGE SCALE GENOMIC DNA]</scope>
    <source>
        <strain evidence="1 2">SAG 39.79</strain>
    </source>
</reference>
<dbReference type="Proteomes" id="UP000282574">
    <property type="component" value="Unassembled WGS sequence"/>
</dbReference>
<name>A0AB37UGV6_9CYAN</name>
<comment type="caution">
    <text evidence="1">The sequence shown here is derived from an EMBL/GenBank/DDBJ whole genome shotgun (WGS) entry which is preliminary data.</text>
</comment>
<keyword evidence="2" id="KW-1185">Reference proteome</keyword>
<sequence>MQLFLTVALELVAFAFTLLLVIEFSWGIYQHWQDVAVRTGFTSSTTLWNEYHKIFLNEIATTAFTGVVEAAV</sequence>
<evidence type="ECO:0000313" key="1">
    <source>
        <dbReference type="EMBL" id="RUT10575.1"/>
    </source>
</evidence>
<evidence type="ECO:0000313" key="2">
    <source>
        <dbReference type="Proteomes" id="UP000282574"/>
    </source>
</evidence>
<accession>A0AB37UGV6</accession>
<dbReference type="AlphaFoldDB" id="A0AB37UGV6"/>
<dbReference type="RefSeq" id="WP_106166217.1">
    <property type="nucleotide sequence ID" value="NZ_JAVKZF010000004.1"/>
</dbReference>
<dbReference type="EMBL" id="RSCK01000040">
    <property type="protein sequence ID" value="RUT10575.1"/>
    <property type="molecule type" value="Genomic_DNA"/>
</dbReference>
<protein>
    <submittedName>
        <fullName evidence="1">Uncharacterized protein</fullName>
    </submittedName>
</protein>